<evidence type="ECO:0000313" key="4">
    <source>
        <dbReference type="EMBL" id="KGE71904.1"/>
    </source>
</evidence>
<accession>A0A098QW47</accession>
<dbReference type="SUPFAM" id="SSF53067">
    <property type="entry name" value="Actin-like ATPase domain"/>
    <property type="match status" value="2"/>
</dbReference>
<dbReference type="SUPFAM" id="SSF109604">
    <property type="entry name" value="HD-domain/PDEase-like"/>
    <property type="match status" value="1"/>
</dbReference>
<dbReference type="InterPro" id="IPR003607">
    <property type="entry name" value="HD/PDEase_dom"/>
</dbReference>
<sequence length="516" mass="58088">MGKPRLVAVIDIGSTAIRLVVIEVLADGTYQRVDRANRPVRLGRDVFMTRVIKRDTILQAITILSGFVELMKGWQVGEEDIFVIATSAIREARNRDTFIDRVLMKTGLKVRVVEGVEENHLTYIAVQHSVDGMYGSFSKANSLILEVGGGSIEVMVLKRGKMAATHSLKMGTIRIEQQMAPTVSQSGGEFPFEEYIREQFRVTMDGIDAETSIGRLRYFVMVGGDARIAAHNVGTSQGEAYWIIERNDFVNFVAQLQRWSVEEIVRSLGITYHEAENLQPALTVYKIFLEETNAEIIIVPNVSIREGVLLRYALGHDNNLNPQFASQVVASAQSLGKKYHSDEKHSQHVTGLALQLFDQLVAEHGLGKRERLYLEVAGILHDIGYFINPSGHHKHGQYIVQHSEIFGLSKNDIQIISNIVRYHRTTKPSNNHFEYSSLARDERLIVMKLSSILRVADALDRNHNQQISSVVCTIVDGDLILRVPFRGDLAVERYGLSRKGSLFEEIFGYRIVLEQE</sequence>
<dbReference type="PANTHER" id="PTHR30005">
    <property type="entry name" value="EXOPOLYPHOSPHATASE"/>
    <property type="match status" value="1"/>
</dbReference>
<dbReference type="Pfam" id="PF02541">
    <property type="entry name" value="Ppx-GppA"/>
    <property type="match status" value="1"/>
</dbReference>
<dbReference type="PANTHER" id="PTHR30005:SF0">
    <property type="entry name" value="RETROGRADE REGULATION PROTEIN 2"/>
    <property type="match status" value="1"/>
</dbReference>
<dbReference type="AlphaFoldDB" id="A0A098QW47"/>
<dbReference type="InterPro" id="IPR003695">
    <property type="entry name" value="Ppx_GppA_N"/>
</dbReference>
<feature type="domain" description="Ppx/GppA phosphatase N-terminal" evidence="2">
    <location>
        <begin position="26"/>
        <end position="314"/>
    </location>
</feature>
<organism evidence="4 5">
    <name type="scientific">Spirochaeta lutea</name>
    <dbReference type="NCBI Taxonomy" id="1480694"/>
    <lineage>
        <taxon>Bacteria</taxon>
        <taxon>Pseudomonadati</taxon>
        <taxon>Spirochaetota</taxon>
        <taxon>Spirochaetia</taxon>
        <taxon>Spirochaetales</taxon>
        <taxon>Spirochaetaceae</taxon>
        <taxon>Spirochaeta</taxon>
    </lineage>
</organism>
<proteinExistence type="predicted"/>
<evidence type="ECO:0000259" key="3">
    <source>
        <dbReference type="Pfam" id="PF21447"/>
    </source>
</evidence>
<dbReference type="InterPro" id="IPR050273">
    <property type="entry name" value="GppA/Ppx_hydrolase"/>
</dbReference>
<comment type="caution">
    <text evidence="4">The sequence shown here is derived from an EMBL/GenBank/DDBJ whole genome shotgun (WGS) entry which is preliminary data.</text>
</comment>
<evidence type="ECO:0000256" key="1">
    <source>
        <dbReference type="ARBA" id="ARBA00022801"/>
    </source>
</evidence>
<dbReference type="PIRSF" id="PIRSF001267">
    <property type="entry name" value="Pyrophosphatase_GppA_Ppx"/>
    <property type="match status" value="1"/>
</dbReference>
<dbReference type="OrthoDB" id="9814545at2"/>
<dbReference type="eggNOG" id="COG0248">
    <property type="taxonomic scope" value="Bacteria"/>
</dbReference>
<protein>
    <submittedName>
        <fullName evidence="4">Phosphatase</fullName>
    </submittedName>
</protein>
<reference evidence="4 5" key="1">
    <citation type="submission" date="2014-05" db="EMBL/GenBank/DDBJ databases">
        <title>De novo Genome Sequence of Spirocheata sp.</title>
        <authorList>
            <person name="Shivani Y."/>
            <person name="Subhash Y."/>
            <person name="Tushar L."/>
            <person name="Sasikala C."/>
            <person name="Ramana C.V."/>
        </authorList>
    </citation>
    <scope>NUCLEOTIDE SEQUENCE [LARGE SCALE GENOMIC DNA]</scope>
    <source>
        <strain evidence="4 5">JC230</strain>
    </source>
</reference>
<dbReference type="Gene3D" id="3.30.420.40">
    <property type="match status" value="1"/>
</dbReference>
<dbReference type="CDD" id="cd24006">
    <property type="entry name" value="ASKHA_NBD_PPX_GppA"/>
    <property type="match status" value="1"/>
</dbReference>
<dbReference type="InterPro" id="IPR048950">
    <property type="entry name" value="Ppx_GppA_C"/>
</dbReference>
<dbReference type="EMBL" id="JNUP01000064">
    <property type="protein sequence ID" value="KGE71904.1"/>
    <property type="molecule type" value="Genomic_DNA"/>
</dbReference>
<dbReference type="Gene3D" id="3.30.420.150">
    <property type="entry name" value="Exopolyphosphatase. Domain 2"/>
    <property type="match status" value="1"/>
</dbReference>
<evidence type="ECO:0000259" key="2">
    <source>
        <dbReference type="Pfam" id="PF02541"/>
    </source>
</evidence>
<name>A0A098QW47_9SPIO</name>
<dbReference type="InterPro" id="IPR043129">
    <property type="entry name" value="ATPase_NBD"/>
</dbReference>
<feature type="domain" description="Ppx/GppA phosphatase C-terminal" evidence="3">
    <location>
        <begin position="330"/>
        <end position="485"/>
    </location>
</feature>
<dbReference type="STRING" id="1480694.DC28_08820"/>
<dbReference type="Pfam" id="PF21447">
    <property type="entry name" value="Ppx-GppA_III"/>
    <property type="match status" value="1"/>
</dbReference>
<dbReference type="Proteomes" id="UP000029692">
    <property type="component" value="Unassembled WGS sequence"/>
</dbReference>
<keyword evidence="1" id="KW-0378">Hydrolase</keyword>
<dbReference type="CDD" id="cd00077">
    <property type="entry name" value="HDc"/>
    <property type="match status" value="1"/>
</dbReference>
<dbReference type="Gene3D" id="1.10.3210.10">
    <property type="entry name" value="Hypothetical protein af1432"/>
    <property type="match status" value="1"/>
</dbReference>
<evidence type="ECO:0000313" key="5">
    <source>
        <dbReference type="Proteomes" id="UP000029692"/>
    </source>
</evidence>
<gene>
    <name evidence="4" type="ORF">DC28_08820</name>
</gene>
<dbReference type="GO" id="GO:0016462">
    <property type="term" value="F:pyrophosphatase activity"/>
    <property type="evidence" value="ECO:0007669"/>
    <property type="project" value="TreeGrafter"/>
</dbReference>
<keyword evidence="5" id="KW-1185">Reference proteome</keyword>
<dbReference type="InterPro" id="IPR030673">
    <property type="entry name" value="PyroPPase_GppA_Ppx"/>
</dbReference>